<name>A0A6A0AJZ7_HAELA</name>
<comment type="caution">
    <text evidence="1">The sequence shown here is derived from an EMBL/GenBank/DDBJ whole genome shotgun (WGS) entry which is preliminary data.</text>
</comment>
<gene>
    <name evidence="1" type="ORF">HaLaN_31827</name>
</gene>
<feature type="non-terminal residue" evidence="1">
    <location>
        <position position="1"/>
    </location>
</feature>
<sequence length="254" mass="26880">VCPRLPALRTSRLLSSTASAVYVGALHPSLDSLAASDCLGLCSSTAMKAAVLLVLAIAVTVAYPQPPPVDWIGGAPNPDSVPCNPMQPNVWACQACDSTAKAVGWEDVNKDFFNRAGYWNLVANCRACVSGNPSNPWACLQCVDSSAFPDPSGPVKDLVPSDAGSQNSQLINAGACFNCLTKDTNPKTKRQLAYACPQVCKLYSFNSLIPNSASVFTAPMFQSCTFCFNMARDSNSYVSTLQCKCADASRCILA</sequence>
<evidence type="ECO:0000313" key="2">
    <source>
        <dbReference type="Proteomes" id="UP000485058"/>
    </source>
</evidence>
<reference evidence="1 2" key="1">
    <citation type="submission" date="2020-02" db="EMBL/GenBank/DDBJ databases">
        <title>Draft genome sequence of Haematococcus lacustris strain NIES-144.</title>
        <authorList>
            <person name="Morimoto D."/>
            <person name="Nakagawa S."/>
            <person name="Yoshida T."/>
            <person name="Sawayama S."/>
        </authorList>
    </citation>
    <scope>NUCLEOTIDE SEQUENCE [LARGE SCALE GENOMIC DNA]</scope>
    <source>
        <strain evidence="1 2">NIES-144</strain>
    </source>
</reference>
<organism evidence="1 2">
    <name type="scientific">Haematococcus lacustris</name>
    <name type="common">Green alga</name>
    <name type="synonym">Haematococcus pluvialis</name>
    <dbReference type="NCBI Taxonomy" id="44745"/>
    <lineage>
        <taxon>Eukaryota</taxon>
        <taxon>Viridiplantae</taxon>
        <taxon>Chlorophyta</taxon>
        <taxon>core chlorophytes</taxon>
        <taxon>Chlorophyceae</taxon>
        <taxon>CS clade</taxon>
        <taxon>Chlamydomonadales</taxon>
        <taxon>Haematococcaceae</taxon>
        <taxon>Haematococcus</taxon>
    </lineage>
</organism>
<feature type="non-terminal residue" evidence="1">
    <location>
        <position position="254"/>
    </location>
</feature>
<keyword evidence="2" id="KW-1185">Reference proteome</keyword>
<dbReference type="EMBL" id="BLLF01006836">
    <property type="protein sequence ID" value="GFH32583.1"/>
    <property type="molecule type" value="Genomic_DNA"/>
</dbReference>
<evidence type="ECO:0000313" key="1">
    <source>
        <dbReference type="EMBL" id="GFH32583.1"/>
    </source>
</evidence>
<accession>A0A6A0AJZ7</accession>
<dbReference type="Proteomes" id="UP000485058">
    <property type="component" value="Unassembled WGS sequence"/>
</dbReference>
<protein>
    <submittedName>
        <fullName evidence="1">Uncharacterized protein</fullName>
    </submittedName>
</protein>
<proteinExistence type="predicted"/>
<dbReference type="AlphaFoldDB" id="A0A6A0AJZ7"/>